<sequence>MTDLLFLAHRAPTAPDRGDRIRSYHVLRHLAARARVHVVAFDEGEAPRPALDLASWTVIPRTKTRVRAVAEALATGRPVSLTAFADPRLTAALAALPPVDATYVFSGQMAQHVPVGATTIMDFVDLDSAKFLQQAEAAHGPIRWLLAREAKLLARFERDIASRAGSTLFISDAEAALFRSTGGQGHIGALGNGIDARHFDRGDVVPVPSKRPLIVFTGQMDYQPNVDAVTWFADHVLPRLAADFAIVGRAPTAAVRALGRRENIVVTGEVPDTRPWLAAASVCVAPLRLARGVQNKVLEAMAMGCPVVATPQAAEGIDHGGTVRVAEPRDFAAACAALLAYPGTLGVEARARVLSHYDWAARLAPLDDLLGIVRTLAA</sequence>
<dbReference type="PANTHER" id="PTHR12526">
    <property type="entry name" value="GLYCOSYLTRANSFERASE"/>
    <property type="match status" value="1"/>
</dbReference>
<reference evidence="1 2" key="1">
    <citation type="submission" date="2020-12" db="EMBL/GenBank/DDBJ databases">
        <title>Sphingomonas sp.</title>
        <authorList>
            <person name="Kim M.K."/>
        </authorList>
    </citation>
    <scope>NUCLEOTIDE SEQUENCE [LARGE SCALE GENOMIC DNA]</scope>
    <source>
        <strain evidence="1 2">BT552</strain>
    </source>
</reference>
<evidence type="ECO:0000313" key="1">
    <source>
        <dbReference type="EMBL" id="MBM6578413.1"/>
    </source>
</evidence>
<dbReference type="SUPFAM" id="SSF53756">
    <property type="entry name" value="UDP-Glycosyltransferase/glycogen phosphorylase"/>
    <property type="match status" value="1"/>
</dbReference>
<dbReference type="EMBL" id="JAFEMC010000007">
    <property type="protein sequence ID" value="MBM6578413.1"/>
    <property type="molecule type" value="Genomic_DNA"/>
</dbReference>
<proteinExistence type="predicted"/>
<organism evidence="1 2">
    <name type="scientific">Sphingomonas longa</name>
    <dbReference type="NCBI Taxonomy" id="2778730"/>
    <lineage>
        <taxon>Bacteria</taxon>
        <taxon>Pseudomonadati</taxon>
        <taxon>Pseudomonadota</taxon>
        <taxon>Alphaproteobacteria</taxon>
        <taxon>Sphingomonadales</taxon>
        <taxon>Sphingomonadaceae</taxon>
        <taxon>Sphingomonas</taxon>
    </lineage>
</organism>
<name>A0ABS2DBX2_9SPHN</name>
<protein>
    <submittedName>
        <fullName evidence="1">TIGR03087 family PEP-CTERM/XrtA system glycosyltransferase</fullName>
    </submittedName>
</protein>
<gene>
    <name evidence="1" type="ORF">ILT43_18690</name>
</gene>
<dbReference type="CDD" id="cd03801">
    <property type="entry name" value="GT4_PimA-like"/>
    <property type="match status" value="1"/>
</dbReference>
<evidence type="ECO:0000313" key="2">
    <source>
        <dbReference type="Proteomes" id="UP000763641"/>
    </source>
</evidence>
<keyword evidence="2" id="KW-1185">Reference proteome</keyword>
<dbReference type="NCBIfam" id="TIGR03087">
    <property type="entry name" value="stp1"/>
    <property type="match status" value="1"/>
</dbReference>
<dbReference type="Proteomes" id="UP000763641">
    <property type="component" value="Unassembled WGS sequence"/>
</dbReference>
<dbReference type="PANTHER" id="PTHR12526:SF600">
    <property type="entry name" value="GLYCOSYL TRANSFERASE GROUP 1"/>
    <property type="match status" value="1"/>
</dbReference>
<dbReference type="Gene3D" id="3.40.50.2000">
    <property type="entry name" value="Glycogen Phosphorylase B"/>
    <property type="match status" value="2"/>
</dbReference>
<comment type="caution">
    <text evidence="1">The sequence shown here is derived from an EMBL/GenBank/DDBJ whole genome shotgun (WGS) entry which is preliminary data.</text>
</comment>
<accession>A0ABS2DBX2</accession>
<dbReference type="InterPro" id="IPR017521">
    <property type="entry name" value="Sugar_tfrase_PEP-CTERM_Stp1"/>
</dbReference>
<dbReference type="RefSeq" id="WP_204200508.1">
    <property type="nucleotide sequence ID" value="NZ_JAFEMC010000007.1"/>
</dbReference>
<dbReference type="Pfam" id="PF13692">
    <property type="entry name" value="Glyco_trans_1_4"/>
    <property type="match status" value="1"/>
</dbReference>